<reference evidence="2" key="1">
    <citation type="submission" date="2022-02" db="EMBL/GenBank/DDBJ databases">
        <title>Corynebacterium sp. from urogenital microbiome.</title>
        <authorList>
            <person name="Cappelli E.A."/>
            <person name="Ribeiro T.G."/>
            <person name="Peixe L."/>
        </authorList>
    </citation>
    <scope>NUCLEOTIDE SEQUENCE</scope>
    <source>
        <strain evidence="2">C8Ua_174</strain>
    </source>
</reference>
<dbReference type="InterPro" id="IPR038720">
    <property type="entry name" value="YprB_RNase_H-like_dom"/>
</dbReference>
<gene>
    <name evidence="2" type="ORF">L8V00_09155</name>
</gene>
<name>A0A9X3LLR7_9CORY</name>
<organism evidence="2 3">
    <name type="scientific">Corynebacterium evansiae</name>
    <dbReference type="NCBI Taxonomy" id="2913499"/>
    <lineage>
        <taxon>Bacteria</taxon>
        <taxon>Bacillati</taxon>
        <taxon>Actinomycetota</taxon>
        <taxon>Actinomycetes</taxon>
        <taxon>Mycobacteriales</taxon>
        <taxon>Corynebacteriaceae</taxon>
        <taxon>Corynebacterium</taxon>
    </lineage>
</organism>
<dbReference type="NCBIfam" id="TIGR03491">
    <property type="entry name" value="TM0106 family RecB-like putative nuclease"/>
    <property type="match status" value="1"/>
</dbReference>
<dbReference type="Proteomes" id="UP001146469">
    <property type="component" value="Unassembled WGS sequence"/>
</dbReference>
<dbReference type="RefSeq" id="WP_269944863.1">
    <property type="nucleotide sequence ID" value="NZ_JAKMUT010000009.1"/>
</dbReference>
<proteinExistence type="predicted"/>
<keyword evidence="3" id="KW-1185">Reference proteome</keyword>
<dbReference type="EMBL" id="JAKMUT010000009">
    <property type="protein sequence ID" value="MCZ9290364.1"/>
    <property type="molecule type" value="Genomic_DNA"/>
</dbReference>
<evidence type="ECO:0000313" key="2">
    <source>
        <dbReference type="EMBL" id="MCZ9290364.1"/>
    </source>
</evidence>
<accession>A0A9X3LLR7</accession>
<evidence type="ECO:0000259" key="1">
    <source>
        <dbReference type="Pfam" id="PF13482"/>
    </source>
</evidence>
<dbReference type="AlphaFoldDB" id="A0A9X3LLR7"/>
<feature type="domain" description="YprB ribonuclease H-like" evidence="1">
    <location>
        <begin position="365"/>
        <end position="476"/>
    </location>
</feature>
<protein>
    <submittedName>
        <fullName evidence="2">TM0106 family RecB-like putative nuclease</fullName>
    </submittedName>
</protein>
<comment type="caution">
    <text evidence="2">The sequence shown here is derived from an EMBL/GenBank/DDBJ whole genome shotgun (WGS) entry which is preliminary data.</text>
</comment>
<dbReference type="Pfam" id="PF13482">
    <property type="entry name" value="RNase_H_2"/>
    <property type="match status" value="1"/>
</dbReference>
<dbReference type="InterPro" id="IPR019993">
    <property type="entry name" value="RecB_nuclease_TM0106_put"/>
</dbReference>
<sequence>MFRRLPTKPRIGDKVFPTRVDIDPSEPGTAVEQTLEALASGARLITRPVLAEGPFRVELDLLVRADRGKGVDEFMQYTPVAISSHSVARRARATQLADCRVTDISALGLAVPAPIDFRHRAAAGDAQKVAIAHVVLRQWGFAASTVALIGRAGPGRPRCFFFDAPSVLPGLQAALEEPIPTKPRRIKECQTCEFHNHCRAQLLQSQEISLLLPGDKARKWREKGVETLPQLAASGNGEQSELAQAWMDGQVALRRPKKNWQEQPELWGGSARNAVGGLRDWVEIDVDMEAHPNRGTFLWGTFDGSRYIGFGDFSREGDEGQHVAEFWHWMQSQKDRALENGKNFQVWVYAAQGENYWLRHAAERYGGRRYAVAGTNVKVTMPTLEEVNAFIASEHWCDCFGLVKKALAPTDSLGLKTVAPLAGFEFSQAGINGKAAVELFEQAIGGSRSTAQAARRKLERYNADDCVATSAVRAWLRRGAPGLRELRRH</sequence>
<evidence type="ECO:0000313" key="3">
    <source>
        <dbReference type="Proteomes" id="UP001146469"/>
    </source>
</evidence>